<name>A0A5C5WI50_9BACT</name>
<evidence type="ECO:0000313" key="2">
    <source>
        <dbReference type="Proteomes" id="UP000316598"/>
    </source>
</evidence>
<sequence length="190" mass="21791">MSEVRLVEPVVRICAVITSFADARAWAFKRLETHWGPITDRSAEIPFEAGGFYLDSMGPNLTKTLVAFEPFEDPGELSEWKVQSNAWEAEYASQSTNMVARPVNLDAGYLSQAKLVLATIKDRDHRIYLRDGIFAEVTLNYVGKKWIHHRWSYPSYRTNEVSDFAMKNRARLREHLLATGQIRTGEPKRE</sequence>
<dbReference type="OrthoDB" id="9788989at2"/>
<dbReference type="Pfam" id="PF14385">
    <property type="entry name" value="DUF4416"/>
    <property type="match status" value="1"/>
</dbReference>
<proteinExistence type="predicted"/>
<dbReference type="AlphaFoldDB" id="A0A5C5WI50"/>
<comment type="caution">
    <text evidence="1">The sequence shown here is derived from an EMBL/GenBank/DDBJ whole genome shotgun (WGS) entry which is preliminary data.</text>
</comment>
<organism evidence="1 2">
    <name type="scientific">Rubripirellula amarantea</name>
    <dbReference type="NCBI Taxonomy" id="2527999"/>
    <lineage>
        <taxon>Bacteria</taxon>
        <taxon>Pseudomonadati</taxon>
        <taxon>Planctomycetota</taxon>
        <taxon>Planctomycetia</taxon>
        <taxon>Pirellulales</taxon>
        <taxon>Pirellulaceae</taxon>
        <taxon>Rubripirellula</taxon>
    </lineage>
</organism>
<reference evidence="1 2" key="1">
    <citation type="submission" date="2019-02" db="EMBL/GenBank/DDBJ databases">
        <title>Deep-cultivation of Planctomycetes and their phenomic and genomic characterization uncovers novel biology.</title>
        <authorList>
            <person name="Wiegand S."/>
            <person name="Jogler M."/>
            <person name="Boedeker C."/>
            <person name="Pinto D."/>
            <person name="Vollmers J."/>
            <person name="Rivas-Marin E."/>
            <person name="Kohn T."/>
            <person name="Peeters S.H."/>
            <person name="Heuer A."/>
            <person name="Rast P."/>
            <person name="Oberbeckmann S."/>
            <person name="Bunk B."/>
            <person name="Jeske O."/>
            <person name="Meyerdierks A."/>
            <person name="Storesund J.E."/>
            <person name="Kallscheuer N."/>
            <person name="Luecker S."/>
            <person name="Lage O.M."/>
            <person name="Pohl T."/>
            <person name="Merkel B.J."/>
            <person name="Hornburger P."/>
            <person name="Mueller R.-W."/>
            <person name="Bruemmer F."/>
            <person name="Labrenz M."/>
            <person name="Spormann A.M."/>
            <person name="Op Den Camp H."/>
            <person name="Overmann J."/>
            <person name="Amann R."/>
            <person name="Jetten M.S.M."/>
            <person name="Mascher T."/>
            <person name="Medema M.H."/>
            <person name="Devos D.P."/>
            <person name="Kaster A.-K."/>
            <person name="Ovreas L."/>
            <person name="Rohde M."/>
            <person name="Galperin M.Y."/>
            <person name="Jogler C."/>
        </authorList>
    </citation>
    <scope>NUCLEOTIDE SEQUENCE [LARGE SCALE GENOMIC DNA]</scope>
    <source>
        <strain evidence="1 2">Pla22</strain>
    </source>
</reference>
<gene>
    <name evidence="1" type="ORF">Pla22_49910</name>
</gene>
<evidence type="ECO:0000313" key="1">
    <source>
        <dbReference type="EMBL" id="TWT49789.1"/>
    </source>
</evidence>
<dbReference type="Proteomes" id="UP000316598">
    <property type="component" value="Unassembled WGS sequence"/>
</dbReference>
<accession>A0A5C5WI50</accession>
<dbReference type="RefSeq" id="WP_146517320.1">
    <property type="nucleotide sequence ID" value="NZ_SJPI01000003.1"/>
</dbReference>
<keyword evidence="2" id="KW-1185">Reference proteome</keyword>
<dbReference type="EMBL" id="SJPI01000003">
    <property type="protein sequence ID" value="TWT49789.1"/>
    <property type="molecule type" value="Genomic_DNA"/>
</dbReference>
<protein>
    <recommendedName>
        <fullName evidence="3">GTP-binding protein</fullName>
    </recommendedName>
</protein>
<evidence type="ECO:0008006" key="3">
    <source>
        <dbReference type="Google" id="ProtNLM"/>
    </source>
</evidence>
<dbReference type="InterPro" id="IPR025529">
    <property type="entry name" value="DUF4416"/>
</dbReference>